<name>Q89415_PBCV1</name>
<gene>
    <name evidence="1" type="primary">a080L</name>
</gene>
<evidence type="ECO:0000313" key="2">
    <source>
        <dbReference type="Proteomes" id="UP000000862"/>
    </source>
</evidence>
<accession>Q89415</accession>
<organismHost>
    <name type="scientific">Chlorella</name>
    <dbReference type="NCBI Taxonomy" id="3071"/>
</organismHost>
<organism evidence="1 2">
    <name type="scientific">Paramecium bursaria Chlorella virus 1</name>
    <name type="common">PBCV-1</name>
    <dbReference type="NCBI Taxonomy" id="10506"/>
    <lineage>
        <taxon>Viruses</taxon>
        <taxon>Varidnaviria</taxon>
        <taxon>Bamfordvirae</taxon>
        <taxon>Nucleocytoviricota</taxon>
        <taxon>Megaviricetes</taxon>
        <taxon>Algavirales</taxon>
        <taxon>Phycodnaviridae</taxon>
        <taxon>Chlorovirus</taxon>
        <taxon>Chlorovirus vanettense</taxon>
    </lineage>
</organism>
<sequence>MTWEIFGFQVVNEFFCKFWLYYISVPFESARSIVYKLLRVFIYRSLRKFTSGILFVDFVVFYVNRTLPIWSYDTPPLRVAKYQRGDIFRLKLPVQFALKLWGLQRFVNNGSSVPIRNCEIEREIIVSNVRIITND</sequence>
<dbReference type="Proteomes" id="UP000000862">
    <property type="component" value="Segment"/>
</dbReference>
<reference evidence="1 2" key="2">
    <citation type="journal article" date="1995" name="Virology">
        <title>Analysis of 43 kb of the Chlorella virus PBCV-1 330-kb genome: map positions 45 to 88.</title>
        <authorList>
            <person name="Li Y."/>
            <person name="Lu Z."/>
            <person name="Burbank D.E."/>
            <person name="Kutish G.F."/>
            <person name="Rock D.L."/>
            <person name="Van Etten J.L."/>
        </authorList>
    </citation>
    <scope>NUCLEOTIDE SEQUENCE [LARGE SCALE GENOMIC DNA]</scope>
</reference>
<dbReference type="EMBL" id="JF411744">
    <property type="protein sequence ID" value="AAC96448.1"/>
    <property type="molecule type" value="Genomic_DNA"/>
</dbReference>
<evidence type="ECO:0000313" key="1">
    <source>
        <dbReference type="EMBL" id="AAC96448.1"/>
    </source>
</evidence>
<reference evidence="1 2" key="8">
    <citation type="journal article" date="2010" name="J. Virol.">
        <title>Microarray analysis of Paramecium bursaria chlorella virus 1 transcription.</title>
        <authorList>
            <person name="Yanai-Balser G.M."/>
            <person name="Duncan G.A."/>
            <person name="Eudy J.D."/>
            <person name="Wang D."/>
            <person name="Li X."/>
            <person name="Agarkova I.V."/>
            <person name="Dunigan D.D."/>
            <person name="Van Etten J.L."/>
        </authorList>
    </citation>
    <scope>NUCLEOTIDE SEQUENCE [LARGE SCALE GENOMIC DNA]</scope>
</reference>
<reference evidence="1 2" key="5">
    <citation type="journal article" date="1997" name="Virology">
        <title>Analysis of 74 kb of DNA located at the right end of the 330-kb chlorella virus PBCV-1 genome.</title>
        <authorList>
            <person name="Li Y."/>
            <person name="Lu Z."/>
            <person name="Sun L."/>
            <person name="Ropp S."/>
            <person name="Kutish G.F."/>
            <person name="Rock D.L."/>
            <person name="Van Etten J.L."/>
        </authorList>
    </citation>
    <scope>NUCLEOTIDE SEQUENCE [LARGE SCALE GENOMIC DNA]</scope>
</reference>
<dbReference type="RefSeq" id="NP_048428.1">
    <property type="nucleotide sequence ID" value="NC_000852.5"/>
</dbReference>
<reference evidence="1 2" key="3">
    <citation type="journal article" date="1996" name="Virology">
        <title>Analysis of 94 kb of the chlorella virus PBCV-1 330-kb genome: map positions 88 to 182.</title>
        <authorList>
            <person name="Lu Z."/>
            <person name="Li Y."/>
            <person name="Que Q."/>
            <person name="Kutish G.F."/>
            <person name="Rock D.L."/>
            <person name="Van Etten J.L."/>
        </authorList>
    </citation>
    <scope>NUCLEOTIDE SEQUENCE [LARGE SCALE GENOMIC DNA]</scope>
</reference>
<reference evidence="1 2" key="1">
    <citation type="journal article" date="1995" name="Virology">
        <title>Analysis of 45 kb of DNA located at the left end of the chlorella virus PBCV-1 genome.</title>
        <authorList>
            <person name="Lu Z."/>
            <person name="Li Y."/>
            <person name="Zhang Y."/>
            <person name="Kutish G.F."/>
            <person name="Rock D.L."/>
            <person name="Van Etten J.L."/>
        </authorList>
    </citation>
    <scope>NUCLEOTIDE SEQUENCE [LARGE SCALE GENOMIC DNA]</scope>
</reference>
<dbReference type="KEGG" id="vg:917925"/>
<dbReference type="GeneID" id="917925"/>
<dbReference type="PIR" id="T17570">
    <property type="entry name" value="T17570"/>
</dbReference>
<keyword evidence="2" id="KW-1185">Reference proteome</keyword>
<protein>
    <submittedName>
        <fullName evidence="1">Uncharacterized protein</fullName>
    </submittedName>
</protein>
<proteinExistence type="predicted"/>
<dbReference type="OrthoDB" id="35651at10239"/>
<reference evidence="1 2" key="7">
    <citation type="journal article" date="2000" name="Virology">
        <title>Characterization of a beta-1,3-glucanase encoded by chlorella virus PBCV-1.</title>
        <authorList>
            <person name="Sun L."/>
            <person name="Gurnon J.R."/>
            <person name="Adams B.J."/>
            <person name="Graves M.V."/>
            <person name="Van Etten J.L."/>
        </authorList>
    </citation>
    <scope>NUCLEOTIDE SEQUENCE [LARGE SCALE GENOMIC DNA]</scope>
</reference>
<reference evidence="1 2" key="4">
    <citation type="journal article" date="1996" name="Virology">
        <title>Analysis of 76 kb of the chlorella virus PBCV-1 330-kb genome: map positions 182 to 258.</title>
        <authorList>
            <person name="Kutish G.F."/>
            <person name="Li Y."/>
            <person name="Lu Z."/>
            <person name="Furuta M."/>
            <person name="Rock D.L."/>
            <person name="Van Etten J.L."/>
        </authorList>
    </citation>
    <scope>NUCLEOTIDE SEQUENCE [LARGE SCALE GENOMIC DNA]</scope>
</reference>
<reference evidence="1 2" key="6">
    <citation type="journal article" date="1999" name="Virology">
        <title>Chlorella virus PBCV-1 encodes a functional homospermidine synthase.</title>
        <authorList>
            <person name="Kaiser A."/>
            <person name="Vollmert M."/>
            <person name="Tholl D."/>
            <person name="Graves M.V."/>
            <person name="Gurnon J.R."/>
            <person name="Xing W."/>
            <person name="Lisec A.D."/>
            <person name="Nickerson K.W."/>
            <person name="Van Etten J.L."/>
        </authorList>
    </citation>
    <scope>NUCLEOTIDE SEQUENCE [LARGE SCALE GENOMIC DNA]</scope>
</reference>